<dbReference type="NCBIfam" id="NF012211">
    <property type="entry name" value="tand_rpt_95"/>
    <property type="match status" value="2"/>
</dbReference>
<feature type="non-terminal residue" evidence="3">
    <location>
        <position position="1"/>
    </location>
</feature>
<evidence type="ECO:0000259" key="2">
    <source>
        <dbReference type="Pfam" id="PF17892"/>
    </source>
</evidence>
<dbReference type="EMBL" id="UINC01177600">
    <property type="protein sequence ID" value="SVD85331.1"/>
    <property type="molecule type" value="Genomic_DNA"/>
</dbReference>
<dbReference type="InterPro" id="IPR041690">
    <property type="entry name" value="Cadherin_5"/>
</dbReference>
<dbReference type="Pfam" id="PF17963">
    <property type="entry name" value="Big_9"/>
    <property type="match status" value="1"/>
</dbReference>
<evidence type="ECO:0000256" key="1">
    <source>
        <dbReference type="SAM" id="MobiDB-lite"/>
    </source>
</evidence>
<protein>
    <recommendedName>
        <fullName evidence="2">Cadherin-like domain-containing protein</fullName>
    </recommendedName>
</protein>
<feature type="region of interest" description="Disordered" evidence="1">
    <location>
        <begin position="243"/>
        <end position="262"/>
    </location>
</feature>
<dbReference type="AlphaFoldDB" id="A0A382YQL1"/>
<feature type="compositionally biased region" description="Polar residues" evidence="1">
    <location>
        <begin position="251"/>
        <end position="262"/>
    </location>
</feature>
<reference evidence="3" key="1">
    <citation type="submission" date="2018-05" db="EMBL/GenBank/DDBJ databases">
        <authorList>
            <person name="Lanie J.A."/>
            <person name="Ng W.-L."/>
            <person name="Kazmierczak K.M."/>
            <person name="Andrzejewski T.M."/>
            <person name="Davidsen T.M."/>
            <person name="Wayne K.J."/>
            <person name="Tettelin H."/>
            <person name="Glass J.I."/>
            <person name="Rusch D."/>
            <person name="Podicherti R."/>
            <person name="Tsui H.-C.T."/>
            <person name="Winkler M.E."/>
        </authorList>
    </citation>
    <scope>NUCLEOTIDE SEQUENCE</scope>
</reference>
<dbReference type="Gene3D" id="2.60.40.10">
    <property type="entry name" value="Immunoglobulins"/>
    <property type="match status" value="1"/>
</dbReference>
<dbReference type="Gene3D" id="2.60.40.2810">
    <property type="match status" value="1"/>
</dbReference>
<name>A0A382YQL1_9ZZZZ</name>
<sequence>DNSDPDHLGTAFDGYNLLVTPLVLNYYTIEPIILTLEADDGFGGIVTQTVHVFIDPVNDAPVLTVPDAQDTDEDTPLVLTLEATDVDEDDLIFSAVSADPENVSAEITGDQLTLSPVQDWNGTVNIFVSVSDGELDDSGNFELTVNPVNDAPTIDLPESVTFEEDEYLTEDFSPYLYDLDQDALTLSVSGNVNVTVSIVEFEVTFGSVQDWNGTETITFTVNDAQGRDIASESMDVIVTPVNDAPEITGQDDLSTPEETPLT</sequence>
<organism evidence="3">
    <name type="scientific">marine metagenome</name>
    <dbReference type="NCBI Taxonomy" id="408172"/>
    <lineage>
        <taxon>unclassified sequences</taxon>
        <taxon>metagenomes</taxon>
        <taxon>ecological metagenomes</taxon>
    </lineage>
</organism>
<feature type="domain" description="Cadherin-like" evidence="2">
    <location>
        <begin position="57"/>
        <end position="145"/>
    </location>
</feature>
<dbReference type="Pfam" id="PF17892">
    <property type="entry name" value="Cadherin_5"/>
    <property type="match status" value="1"/>
</dbReference>
<dbReference type="InterPro" id="IPR013783">
    <property type="entry name" value="Ig-like_fold"/>
</dbReference>
<proteinExistence type="predicted"/>
<gene>
    <name evidence="3" type="ORF">METZ01_LOCUS438185</name>
</gene>
<evidence type="ECO:0000313" key="3">
    <source>
        <dbReference type="EMBL" id="SVD85331.1"/>
    </source>
</evidence>
<feature type="non-terminal residue" evidence="3">
    <location>
        <position position="262"/>
    </location>
</feature>
<accession>A0A382YQL1</accession>